<evidence type="ECO:0000259" key="8">
    <source>
        <dbReference type="PROSITE" id="PS50156"/>
    </source>
</evidence>
<evidence type="ECO:0000256" key="6">
    <source>
        <dbReference type="SAM" id="MobiDB-lite"/>
    </source>
</evidence>
<feature type="transmembrane region" description="Helical" evidence="7">
    <location>
        <begin position="20"/>
        <end position="37"/>
    </location>
</feature>
<dbReference type="PANTHER" id="PTHR33406">
    <property type="entry name" value="MEMBRANE PROTEIN MJ1562-RELATED"/>
    <property type="match status" value="1"/>
</dbReference>
<proteinExistence type="predicted"/>
<dbReference type="SUPFAM" id="SSF82866">
    <property type="entry name" value="Multidrug efflux transporter AcrB transmembrane domain"/>
    <property type="match status" value="2"/>
</dbReference>
<accession>A0A7D5EWV7</accession>
<evidence type="ECO:0000256" key="1">
    <source>
        <dbReference type="ARBA" id="ARBA00004651"/>
    </source>
</evidence>
<dbReference type="EMBL" id="CP058316">
    <property type="protein sequence ID" value="QLD11250.1"/>
    <property type="molecule type" value="Genomic_DNA"/>
</dbReference>
<name>A0A7D5EWV7_9MICO</name>
<feature type="transmembrane region" description="Helical" evidence="7">
    <location>
        <begin position="560"/>
        <end position="581"/>
    </location>
</feature>
<feature type="transmembrane region" description="Helical" evidence="7">
    <location>
        <begin position="206"/>
        <end position="226"/>
    </location>
</feature>
<evidence type="ECO:0000256" key="5">
    <source>
        <dbReference type="ARBA" id="ARBA00023136"/>
    </source>
</evidence>
<dbReference type="InterPro" id="IPR004869">
    <property type="entry name" value="MMPL_dom"/>
</dbReference>
<feature type="transmembrane region" description="Helical" evidence="7">
    <location>
        <begin position="593"/>
        <end position="612"/>
    </location>
</feature>
<keyword evidence="3 7" id="KW-0812">Transmembrane</keyword>
<gene>
    <name evidence="9" type="ORF">HW566_05355</name>
</gene>
<feature type="transmembrane region" description="Helical" evidence="7">
    <location>
        <begin position="652"/>
        <end position="670"/>
    </location>
</feature>
<reference evidence="9 10" key="1">
    <citation type="submission" date="2020-06" db="EMBL/GenBank/DDBJ databases">
        <authorList>
            <person name="Jo H."/>
        </authorList>
    </citation>
    <scope>NUCLEOTIDE SEQUENCE [LARGE SCALE GENOMIC DNA]</scope>
    <source>
        <strain evidence="9 10">I46</strain>
    </source>
</reference>
<feature type="transmembrane region" description="Helical" evidence="7">
    <location>
        <begin position="373"/>
        <end position="397"/>
    </location>
</feature>
<keyword evidence="2" id="KW-1003">Cell membrane</keyword>
<evidence type="ECO:0000256" key="4">
    <source>
        <dbReference type="ARBA" id="ARBA00022989"/>
    </source>
</evidence>
<feature type="region of interest" description="Disordered" evidence="6">
    <location>
        <begin position="916"/>
        <end position="941"/>
    </location>
</feature>
<dbReference type="InterPro" id="IPR050545">
    <property type="entry name" value="Mycobact_MmpL"/>
</dbReference>
<feature type="compositionally biased region" description="Polar residues" evidence="6">
    <location>
        <begin position="932"/>
        <end position="941"/>
    </location>
</feature>
<evidence type="ECO:0000256" key="7">
    <source>
        <dbReference type="SAM" id="Phobius"/>
    </source>
</evidence>
<feature type="domain" description="SSD" evidence="8">
    <location>
        <begin position="210"/>
        <end position="334"/>
    </location>
</feature>
<feature type="transmembrane region" description="Helical" evidence="7">
    <location>
        <begin position="311"/>
        <end position="341"/>
    </location>
</feature>
<evidence type="ECO:0000313" key="9">
    <source>
        <dbReference type="EMBL" id="QLD11250.1"/>
    </source>
</evidence>
<organism evidence="9 10">
    <name type="scientific">Microbacterium oleivorans</name>
    <dbReference type="NCBI Taxonomy" id="273677"/>
    <lineage>
        <taxon>Bacteria</taxon>
        <taxon>Bacillati</taxon>
        <taxon>Actinomycetota</taxon>
        <taxon>Actinomycetes</taxon>
        <taxon>Micrococcales</taxon>
        <taxon>Microbacteriaceae</taxon>
        <taxon>Microbacterium</taxon>
    </lineage>
</organism>
<dbReference type="GO" id="GO:0005886">
    <property type="term" value="C:plasma membrane"/>
    <property type="evidence" value="ECO:0007669"/>
    <property type="project" value="UniProtKB-SubCell"/>
</dbReference>
<feature type="transmembrane region" description="Helical" evidence="7">
    <location>
        <begin position="238"/>
        <end position="257"/>
    </location>
</feature>
<dbReference type="RefSeq" id="WP_178011043.1">
    <property type="nucleotide sequence ID" value="NZ_CP058316.1"/>
</dbReference>
<evidence type="ECO:0000256" key="2">
    <source>
        <dbReference type="ARBA" id="ARBA00022475"/>
    </source>
</evidence>
<dbReference type="PROSITE" id="PS50156">
    <property type="entry name" value="SSD"/>
    <property type="match status" value="1"/>
</dbReference>
<feature type="transmembrane region" description="Helical" evidence="7">
    <location>
        <begin position="528"/>
        <end position="548"/>
    </location>
</feature>
<evidence type="ECO:0000256" key="3">
    <source>
        <dbReference type="ARBA" id="ARBA00022692"/>
    </source>
</evidence>
<dbReference type="Gene3D" id="1.20.1640.10">
    <property type="entry name" value="Multidrug efflux transporter AcrB transmembrane domain"/>
    <property type="match status" value="2"/>
</dbReference>
<protein>
    <submittedName>
        <fullName evidence="9">MMPL family transporter</fullName>
    </submittedName>
</protein>
<dbReference type="PANTHER" id="PTHR33406:SF13">
    <property type="entry name" value="MEMBRANE PROTEIN YDFJ"/>
    <property type="match status" value="1"/>
</dbReference>
<keyword evidence="5 7" id="KW-0472">Membrane</keyword>
<dbReference type="InterPro" id="IPR000731">
    <property type="entry name" value="SSD"/>
</dbReference>
<evidence type="ECO:0000313" key="10">
    <source>
        <dbReference type="Proteomes" id="UP000509638"/>
    </source>
</evidence>
<feature type="transmembrane region" description="Helical" evidence="7">
    <location>
        <begin position="682"/>
        <end position="707"/>
    </location>
</feature>
<dbReference type="AlphaFoldDB" id="A0A7D5EWV7"/>
<sequence>MSTLLFTLGRWSFRHPWRVLVSWLLILVIACGGALLLNKGTDNSFTIPGTEAQEGLELLNRTFPQASGTSAQLVIVAPEGGSVRDDPYAAEIADTVTAFGDLGDDVLAVTDPFDETVSGLVSDDDRAAIVRVQFDGEATSVDTATTDALTEVAQQLRDDLPDGTRIALGGDLFSTSIPALSIVEVIGVLVALFVLIVTFRSFAVSWFPLVSALIGVALATAMIFVATQFASVSSTTPLLSVMLGLAVGIDYSLFIAARHQDQVRAGMDPEESAARSTGTAGSSVAFAGITVLIALIGLSFAGIPFLTTMGIAAAVAVAIAVVVAVTLTPALLGFAGARVAGWARRPRRSRREPAKPRRSFADRWVRGVTRHPLVTTIAVVAGLGVVAIPAASLTLALPNAGVQPPSSEARQAYDLTAEHFGPGANGPLIMTGTIVTSTDPLTLMEDIGDDIARIPGVKEVALATPNETADTGLVQIVPDTAPDDPATADLVRELRAQHDRLLDEYGVDLKVTGFTAVGIDISDRLGEALLPFGIFVVGLSLILLTIVFRSIWVPIKAALGYLLSVLAAFGVVAAVFEWGWFADLLHVTREGPVISFMPIILMGVLFGLAMDYEVFLVSRMREDYVHGRRARGGRADRLTAIGAVRSGFTSSARVVTAAAVIMFAVFAAFVPEGDSSIKPIALGLAVGIAVDAFLIRMTLVPAVMALLGEKAWWMPRWLDRVLPHFDIEGEAVERELSLRDWPERNTSAALVGQGVTVHADEEGDEAVFSGADFRVEPGGSLVVTHADPRVGRTFALAVSGRLRVDDGRLRVGGHLLPERAAWVRAHVGLALLDGAADPVAQLRDALAGGTGLLVVDGLDLLAGAERDQAAAVLRDAASDLDDRHAGAGALTLVVVARREHAVLDILADAHRSAPQSLPLHGGAPMAPASDPSHPNTEVISS</sequence>
<keyword evidence="4 7" id="KW-1133">Transmembrane helix</keyword>
<dbReference type="Proteomes" id="UP000509638">
    <property type="component" value="Chromosome"/>
</dbReference>
<comment type="subcellular location">
    <subcellularLocation>
        <location evidence="1">Cell membrane</location>
        <topology evidence="1">Multi-pass membrane protein</topology>
    </subcellularLocation>
</comment>
<dbReference type="Pfam" id="PF03176">
    <property type="entry name" value="MMPL"/>
    <property type="match status" value="2"/>
</dbReference>
<feature type="transmembrane region" description="Helical" evidence="7">
    <location>
        <begin position="177"/>
        <end position="199"/>
    </location>
</feature>
<feature type="transmembrane region" description="Helical" evidence="7">
    <location>
        <begin position="284"/>
        <end position="305"/>
    </location>
</feature>